<gene>
    <name evidence="6" type="ORF">GCM10011354_28940</name>
</gene>
<name>A0A8J3AH73_9ACTN</name>
<proteinExistence type="inferred from homology"/>
<evidence type="ECO:0000256" key="4">
    <source>
        <dbReference type="SAM" id="MobiDB-lite"/>
    </source>
</evidence>
<dbReference type="GO" id="GO:0055052">
    <property type="term" value="C:ATP-binding cassette (ABC) transporter complex, substrate-binding subunit-containing"/>
    <property type="evidence" value="ECO:0007669"/>
    <property type="project" value="TreeGrafter"/>
</dbReference>
<evidence type="ECO:0000256" key="1">
    <source>
        <dbReference type="ARBA" id="ARBA00008520"/>
    </source>
</evidence>
<comment type="similarity">
    <text evidence="1">Belongs to the bacterial solute-binding protein 1 family.</text>
</comment>
<dbReference type="PANTHER" id="PTHR30061:SF50">
    <property type="entry name" value="MALTOSE_MALTODEXTRIN-BINDING PERIPLASMIC PROTEIN"/>
    <property type="match status" value="1"/>
</dbReference>
<dbReference type="SUPFAM" id="SSF53850">
    <property type="entry name" value="Periplasmic binding protein-like II"/>
    <property type="match status" value="1"/>
</dbReference>
<keyword evidence="3 5" id="KW-0732">Signal</keyword>
<dbReference type="Gene3D" id="3.40.190.10">
    <property type="entry name" value="Periplasmic binding protein-like II"/>
    <property type="match status" value="2"/>
</dbReference>
<dbReference type="CDD" id="cd14747">
    <property type="entry name" value="PBP2_MalE"/>
    <property type="match status" value="1"/>
</dbReference>
<dbReference type="Proteomes" id="UP000650511">
    <property type="component" value="Unassembled WGS sequence"/>
</dbReference>
<dbReference type="AlphaFoldDB" id="A0A8J3AH73"/>
<reference evidence="6" key="1">
    <citation type="journal article" date="2014" name="Int. J. Syst. Evol. Microbiol.">
        <title>Complete genome sequence of Corynebacterium casei LMG S-19264T (=DSM 44701T), isolated from a smear-ripened cheese.</title>
        <authorList>
            <consortium name="US DOE Joint Genome Institute (JGI-PGF)"/>
            <person name="Walter F."/>
            <person name="Albersmeier A."/>
            <person name="Kalinowski J."/>
            <person name="Ruckert C."/>
        </authorList>
    </citation>
    <scope>NUCLEOTIDE SEQUENCE</scope>
    <source>
        <strain evidence="6">CGMCC 1.14988</strain>
    </source>
</reference>
<reference evidence="6" key="2">
    <citation type="submission" date="2020-09" db="EMBL/GenBank/DDBJ databases">
        <authorList>
            <person name="Sun Q."/>
            <person name="Zhou Y."/>
        </authorList>
    </citation>
    <scope>NUCLEOTIDE SEQUENCE</scope>
    <source>
        <strain evidence="6">CGMCC 1.14988</strain>
    </source>
</reference>
<evidence type="ECO:0000256" key="5">
    <source>
        <dbReference type="SAM" id="SignalP"/>
    </source>
</evidence>
<evidence type="ECO:0000313" key="7">
    <source>
        <dbReference type="Proteomes" id="UP000650511"/>
    </source>
</evidence>
<organism evidence="6 7">
    <name type="scientific">Egicoccus halophilus</name>
    <dbReference type="NCBI Taxonomy" id="1670830"/>
    <lineage>
        <taxon>Bacteria</taxon>
        <taxon>Bacillati</taxon>
        <taxon>Actinomycetota</taxon>
        <taxon>Nitriliruptoria</taxon>
        <taxon>Egicoccales</taxon>
        <taxon>Egicoccaceae</taxon>
        <taxon>Egicoccus</taxon>
    </lineage>
</organism>
<feature type="chain" id="PRO_5038885544" evidence="5">
    <location>
        <begin position="20"/>
        <end position="430"/>
    </location>
</feature>
<dbReference type="GO" id="GO:0015768">
    <property type="term" value="P:maltose transport"/>
    <property type="evidence" value="ECO:0007669"/>
    <property type="project" value="TreeGrafter"/>
</dbReference>
<dbReference type="GO" id="GO:0042956">
    <property type="term" value="P:maltodextrin transmembrane transport"/>
    <property type="evidence" value="ECO:0007669"/>
    <property type="project" value="TreeGrafter"/>
</dbReference>
<dbReference type="EMBL" id="BMHA01000011">
    <property type="protein sequence ID" value="GGI08408.1"/>
    <property type="molecule type" value="Genomic_DNA"/>
</dbReference>
<comment type="caution">
    <text evidence="6">The sequence shown here is derived from an EMBL/GenBank/DDBJ whole genome shotgun (WGS) entry which is preliminary data.</text>
</comment>
<sequence length="430" mass="45760">MRTRTWLAGTAAMALLVTACGGDGDGDGATGGDETAEGAAADGSPQSLRVWIMEPGNDEVERIVRDAAEAFEGENDGVTVELEFVPWASAHDQFVTAIGGGQVPDVAEMGTTWTAEFAQLGLAPVETDADADYIDSLVEAGTVEGTSYGYPWYAGARGLIYRTDVFEDLGLEVPETWDELLEVGGTIEAETDLAPIHVAGNYNHMLLPMVWQAGGEIATEEGEGWDATLDSPEGREAFGFYADLWERGWTPEGGVSWNSVDVRTAFANEESAMMVGGGWDLSGILGDNPDLEGRVGTALLPEGPGGSRDTFAGGSHLVVFEEAENQQLAVEFIEFMLQDEQVSTFAEAVGFLPGTESGVAASEAAQDPLYEAFTTQLVEHSRSYPASPNWGTVEGDAIFVNAMQQVMTGDLTVDEAVEQADQQLDDTLNR</sequence>
<dbReference type="InterPro" id="IPR006059">
    <property type="entry name" value="SBP"/>
</dbReference>
<dbReference type="PANTHER" id="PTHR30061">
    <property type="entry name" value="MALTOSE-BINDING PERIPLASMIC PROTEIN"/>
    <property type="match status" value="1"/>
</dbReference>
<feature type="signal peptide" evidence="5">
    <location>
        <begin position="1"/>
        <end position="19"/>
    </location>
</feature>
<dbReference type="PROSITE" id="PS51257">
    <property type="entry name" value="PROKAR_LIPOPROTEIN"/>
    <property type="match status" value="1"/>
</dbReference>
<accession>A0A8J3AH73</accession>
<keyword evidence="2" id="KW-0813">Transport</keyword>
<protein>
    <submittedName>
        <fullName evidence="6">Sugar ABC transporter substrate-binding protein</fullName>
    </submittedName>
</protein>
<evidence type="ECO:0000256" key="2">
    <source>
        <dbReference type="ARBA" id="ARBA00022448"/>
    </source>
</evidence>
<evidence type="ECO:0000313" key="6">
    <source>
        <dbReference type="EMBL" id="GGI08408.1"/>
    </source>
</evidence>
<dbReference type="RefSeq" id="WP_130650142.1">
    <property type="nucleotide sequence ID" value="NZ_BMHA01000011.1"/>
</dbReference>
<dbReference type="GO" id="GO:1901982">
    <property type="term" value="F:maltose binding"/>
    <property type="evidence" value="ECO:0007669"/>
    <property type="project" value="TreeGrafter"/>
</dbReference>
<dbReference type="OrthoDB" id="2507686at2"/>
<keyword evidence="7" id="KW-1185">Reference proteome</keyword>
<feature type="region of interest" description="Disordered" evidence="4">
    <location>
        <begin position="26"/>
        <end position="45"/>
    </location>
</feature>
<evidence type="ECO:0000256" key="3">
    <source>
        <dbReference type="ARBA" id="ARBA00022729"/>
    </source>
</evidence>
<dbReference type="Pfam" id="PF01547">
    <property type="entry name" value="SBP_bac_1"/>
    <property type="match status" value="1"/>
</dbReference>